<dbReference type="RefSeq" id="XP_001007666.2">
    <property type="nucleotide sequence ID" value="XM_001007666.3"/>
</dbReference>
<dbReference type="InterPro" id="IPR036457">
    <property type="entry name" value="PPM-type-like_dom_sf"/>
</dbReference>
<keyword evidence="9 14" id="KW-0904">Protein phosphatase</keyword>
<dbReference type="EMBL" id="GG662853">
    <property type="protein sequence ID" value="EAR87421.2"/>
    <property type="molecule type" value="Genomic_DNA"/>
</dbReference>
<comment type="similarity">
    <text evidence="4 14">Belongs to the PP2C family.</text>
</comment>
<keyword evidence="10" id="KW-0472">Membrane</keyword>
<dbReference type="InterPro" id="IPR000222">
    <property type="entry name" value="PP2C_BS"/>
</dbReference>
<evidence type="ECO:0000256" key="4">
    <source>
        <dbReference type="ARBA" id="ARBA00006702"/>
    </source>
</evidence>
<dbReference type="CDD" id="cd00143">
    <property type="entry name" value="PP2Cc"/>
    <property type="match status" value="1"/>
</dbReference>
<dbReference type="PANTHER" id="PTHR13832:SF803">
    <property type="entry name" value="PROTEIN PHOSPHATASE 1G"/>
    <property type="match status" value="1"/>
</dbReference>
<comment type="catalytic activity">
    <reaction evidence="12">
        <text>O-phospho-L-seryl-[protein] + H2O = L-seryl-[protein] + phosphate</text>
        <dbReference type="Rhea" id="RHEA:20629"/>
        <dbReference type="Rhea" id="RHEA-COMP:9863"/>
        <dbReference type="Rhea" id="RHEA-COMP:11604"/>
        <dbReference type="ChEBI" id="CHEBI:15377"/>
        <dbReference type="ChEBI" id="CHEBI:29999"/>
        <dbReference type="ChEBI" id="CHEBI:43474"/>
        <dbReference type="ChEBI" id="CHEBI:83421"/>
        <dbReference type="EC" id="3.1.3.16"/>
    </reaction>
</comment>
<evidence type="ECO:0000256" key="8">
    <source>
        <dbReference type="ARBA" id="ARBA00022842"/>
    </source>
</evidence>
<gene>
    <name evidence="16" type="ORF">TTHERM_00059340</name>
</gene>
<evidence type="ECO:0000256" key="1">
    <source>
        <dbReference type="ARBA" id="ARBA00001936"/>
    </source>
</evidence>
<evidence type="ECO:0000256" key="6">
    <source>
        <dbReference type="ARBA" id="ARBA00022723"/>
    </source>
</evidence>
<keyword evidence="11" id="KW-0464">Manganese</keyword>
<dbReference type="EC" id="3.1.3.16" evidence="5"/>
<keyword evidence="6" id="KW-0479">Metal-binding</keyword>
<dbReference type="Pfam" id="PF00481">
    <property type="entry name" value="PP2C"/>
    <property type="match status" value="1"/>
</dbReference>
<dbReference type="FunFam" id="3.60.40.10:FF:000140">
    <property type="entry name" value="Protein phosphatase 2C"/>
    <property type="match status" value="1"/>
</dbReference>
<comment type="cofactor">
    <cofactor evidence="1">
        <name>Mn(2+)</name>
        <dbReference type="ChEBI" id="CHEBI:29035"/>
    </cofactor>
</comment>
<evidence type="ECO:0000256" key="12">
    <source>
        <dbReference type="ARBA" id="ARBA00047761"/>
    </source>
</evidence>
<evidence type="ECO:0000256" key="5">
    <source>
        <dbReference type="ARBA" id="ARBA00013081"/>
    </source>
</evidence>
<dbReference type="PROSITE" id="PS01032">
    <property type="entry name" value="PPM_1"/>
    <property type="match status" value="1"/>
</dbReference>
<dbReference type="STRING" id="312017.I7MHD4"/>
<evidence type="ECO:0000256" key="11">
    <source>
        <dbReference type="ARBA" id="ARBA00023211"/>
    </source>
</evidence>
<keyword evidence="7 14" id="KW-0378">Hydrolase</keyword>
<dbReference type="GO" id="GO:0046872">
    <property type="term" value="F:metal ion binding"/>
    <property type="evidence" value="ECO:0007669"/>
    <property type="project" value="UniProtKB-KW"/>
</dbReference>
<evidence type="ECO:0000256" key="2">
    <source>
        <dbReference type="ARBA" id="ARBA00001946"/>
    </source>
</evidence>
<evidence type="ECO:0000313" key="17">
    <source>
        <dbReference type="Proteomes" id="UP000009168"/>
    </source>
</evidence>
<dbReference type="PANTHER" id="PTHR13832">
    <property type="entry name" value="PROTEIN PHOSPHATASE 2C"/>
    <property type="match status" value="1"/>
</dbReference>
<evidence type="ECO:0000259" key="15">
    <source>
        <dbReference type="PROSITE" id="PS51746"/>
    </source>
</evidence>
<evidence type="ECO:0000256" key="9">
    <source>
        <dbReference type="ARBA" id="ARBA00022912"/>
    </source>
</evidence>
<keyword evidence="8" id="KW-0460">Magnesium</keyword>
<dbReference type="KEGG" id="tet:TTHERM_00059340"/>
<evidence type="ECO:0000256" key="3">
    <source>
        <dbReference type="ARBA" id="ARBA00004170"/>
    </source>
</evidence>
<dbReference type="InterPro" id="IPR001932">
    <property type="entry name" value="PPM-type_phosphatase-like_dom"/>
</dbReference>
<sequence>MGPYMSQPKKEKVYDQNKGKKVEFCAASMQGWRNTMEDSHIAEMNIDGDEDACVFGVFDGHGGSEVAQFVKKYFVQELTKNPNFKSKTNLGEALKETFISIDKKMITKDGIRELHQLRDPSRSGNQDYDLQTIYAGCTANVCLIYNNQLYVANSGDSRSVLCSKDQPFAMSIDHKPDDKIELERIRAAGGFVAEGRVNGNLNLSRAMGDFEYKDIGEQGGDKVYPKEPEKTMITVVPDIKSKNLITTDRFLLMGCDGIWECKSNEELMDFIIQRLDRQVPLKVILEELLDTILAKDCSEGIGCDNMTVILVVFNNAKQ</sequence>
<dbReference type="HOGENOM" id="CLU_013173_4_1_1"/>
<evidence type="ECO:0000313" key="16">
    <source>
        <dbReference type="EMBL" id="EAR87421.2"/>
    </source>
</evidence>
<name>I7MHD4_TETTS</name>
<dbReference type="SMART" id="SM00332">
    <property type="entry name" value="PP2Cc"/>
    <property type="match status" value="1"/>
</dbReference>
<protein>
    <recommendedName>
        <fullName evidence="5">protein-serine/threonine phosphatase</fullName>
        <ecNumber evidence="5">3.1.3.16</ecNumber>
    </recommendedName>
</protein>
<evidence type="ECO:0000256" key="13">
    <source>
        <dbReference type="ARBA" id="ARBA00048336"/>
    </source>
</evidence>
<dbReference type="OrthoDB" id="10264738at2759"/>
<evidence type="ECO:0000256" key="14">
    <source>
        <dbReference type="RuleBase" id="RU003465"/>
    </source>
</evidence>
<accession>I7MHD4</accession>
<dbReference type="InParanoid" id="I7MHD4"/>
<evidence type="ECO:0000256" key="7">
    <source>
        <dbReference type="ARBA" id="ARBA00022801"/>
    </source>
</evidence>
<evidence type="ECO:0000256" key="10">
    <source>
        <dbReference type="ARBA" id="ARBA00023136"/>
    </source>
</evidence>
<dbReference type="eggNOG" id="KOG0698">
    <property type="taxonomic scope" value="Eukaryota"/>
</dbReference>
<proteinExistence type="inferred from homology"/>
<dbReference type="SUPFAM" id="SSF81606">
    <property type="entry name" value="PP2C-like"/>
    <property type="match status" value="1"/>
</dbReference>
<dbReference type="OMA" id="MQGYRMT"/>
<dbReference type="FunCoup" id="I7MHD4">
    <property type="interactions" value="691"/>
</dbReference>
<keyword evidence="17" id="KW-1185">Reference proteome</keyword>
<dbReference type="GeneID" id="7841889"/>
<dbReference type="GO" id="GO:0016020">
    <property type="term" value="C:membrane"/>
    <property type="evidence" value="ECO:0007669"/>
    <property type="project" value="UniProtKB-SubCell"/>
</dbReference>
<organism evidence="16 17">
    <name type="scientific">Tetrahymena thermophila (strain SB210)</name>
    <dbReference type="NCBI Taxonomy" id="312017"/>
    <lineage>
        <taxon>Eukaryota</taxon>
        <taxon>Sar</taxon>
        <taxon>Alveolata</taxon>
        <taxon>Ciliophora</taxon>
        <taxon>Intramacronucleata</taxon>
        <taxon>Oligohymenophorea</taxon>
        <taxon>Hymenostomatida</taxon>
        <taxon>Tetrahymenina</taxon>
        <taxon>Tetrahymenidae</taxon>
        <taxon>Tetrahymena</taxon>
    </lineage>
</organism>
<dbReference type="InterPro" id="IPR015655">
    <property type="entry name" value="PP2C"/>
</dbReference>
<dbReference type="AlphaFoldDB" id="I7MHD4"/>
<comment type="cofactor">
    <cofactor evidence="2">
        <name>Mg(2+)</name>
        <dbReference type="ChEBI" id="CHEBI:18420"/>
    </cofactor>
</comment>
<dbReference type="GO" id="GO:0004722">
    <property type="term" value="F:protein serine/threonine phosphatase activity"/>
    <property type="evidence" value="ECO:0007669"/>
    <property type="project" value="UniProtKB-EC"/>
</dbReference>
<dbReference type="PROSITE" id="PS51746">
    <property type="entry name" value="PPM_2"/>
    <property type="match status" value="1"/>
</dbReference>
<dbReference type="Gene3D" id="3.60.40.10">
    <property type="entry name" value="PPM-type phosphatase domain"/>
    <property type="match status" value="1"/>
</dbReference>
<feature type="domain" description="PPM-type phosphatase" evidence="15">
    <location>
        <begin position="23"/>
        <end position="313"/>
    </location>
</feature>
<dbReference type="Proteomes" id="UP000009168">
    <property type="component" value="Unassembled WGS sequence"/>
</dbReference>
<comment type="catalytic activity">
    <reaction evidence="13">
        <text>O-phospho-L-threonyl-[protein] + H2O = L-threonyl-[protein] + phosphate</text>
        <dbReference type="Rhea" id="RHEA:47004"/>
        <dbReference type="Rhea" id="RHEA-COMP:11060"/>
        <dbReference type="Rhea" id="RHEA-COMP:11605"/>
        <dbReference type="ChEBI" id="CHEBI:15377"/>
        <dbReference type="ChEBI" id="CHEBI:30013"/>
        <dbReference type="ChEBI" id="CHEBI:43474"/>
        <dbReference type="ChEBI" id="CHEBI:61977"/>
        <dbReference type="EC" id="3.1.3.16"/>
    </reaction>
</comment>
<comment type="subcellular location">
    <subcellularLocation>
        <location evidence="3">Membrane</location>
        <topology evidence="3">Peripheral membrane protein</topology>
    </subcellularLocation>
</comment>
<reference evidence="17" key="1">
    <citation type="journal article" date="2006" name="PLoS Biol.">
        <title>Macronuclear genome sequence of the ciliate Tetrahymena thermophila, a model eukaryote.</title>
        <authorList>
            <person name="Eisen J.A."/>
            <person name="Coyne R.S."/>
            <person name="Wu M."/>
            <person name="Wu D."/>
            <person name="Thiagarajan M."/>
            <person name="Wortman J.R."/>
            <person name="Badger J.H."/>
            <person name="Ren Q."/>
            <person name="Amedeo P."/>
            <person name="Jones K.M."/>
            <person name="Tallon L.J."/>
            <person name="Delcher A.L."/>
            <person name="Salzberg S.L."/>
            <person name="Silva J.C."/>
            <person name="Haas B.J."/>
            <person name="Majoros W.H."/>
            <person name="Farzad M."/>
            <person name="Carlton J.M."/>
            <person name="Smith R.K. Jr."/>
            <person name="Garg J."/>
            <person name="Pearlman R.E."/>
            <person name="Karrer K.M."/>
            <person name="Sun L."/>
            <person name="Manning G."/>
            <person name="Elde N.C."/>
            <person name="Turkewitz A.P."/>
            <person name="Asai D.J."/>
            <person name="Wilkes D.E."/>
            <person name="Wang Y."/>
            <person name="Cai H."/>
            <person name="Collins K."/>
            <person name="Stewart B.A."/>
            <person name="Lee S.R."/>
            <person name="Wilamowska K."/>
            <person name="Weinberg Z."/>
            <person name="Ruzzo W.L."/>
            <person name="Wloga D."/>
            <person name="Gaertig J."/>
            <person name="Frankel J."/>
            <person name="Tsao C.-C."/>
            <person name="Gorovsky M.A."/>
            <person name="Keeling P.J."/>
            <person name="Waller R.F."/>
            <person name="Patron N.J."/>
            <person name="Cherry J.M."/>
            <person name="Stover N.A."/>
            <person name="Krieger C.J."/>
            <person name="del Toro C."/>
            <person name="Ryder H.F."/>
            <person name="Williamson S.C."/>
            <person name="Barbeau R.A."/>
            <person name="Hamilton E.P."/>
            <person name="Orias E."/>
        </authorList>
    </citation>
    <scope>NUCLEOTIDE SEQUENCE [LARGE SCALE GENOMIC DNA]</scope>
    <source>
        <strain evidence="17">SB210</strain>
    </source>
</reference>